<dbReference type="EMBL" id="CAIJEN010000014">
    <property type="protein sequence ID" value="CAD0093390.1"/>
    <property type="molecule type" value="Genomic_DNA"/>
</dbReference>
<feature type="chain" id="PRO_5040114083" evidence="1">
    <location>
        <begin position="21"/>
        <end position="92"/>
    </location>
</feature>
<evidence type="ECO:0000313" key="3">
    <source>
        <dbReference type="Proteomes" id="UP000716446"/>
    </source>
</evidence>
<dbReference type="AlphaFoldDB" id="A0A9N8JXU2"/>
<dbReference type="Proteomes" id="UP000716446">
    <property type="component" value="Unassembled WGS sequence"/>
</dbReference>
<name>A0A9N8JXU2_9PEZI</name>
<keyword evidence="1" id="KW-0732">Signal</keyword>
<gene>
    <name evidence="2" type="ORF">AWRI4619_LOCUS7777</name>
</gene>
<accession>A0A9N8JXU2</accession>
<evidence type="ECO:0000313" key="2">
    <source>
        <dbReference type="EMBL" id="CAD0093390.1"/>
    </source>
</evidence>
<sequence>MLATYLVLAALALHLSLVQSHTVITYPPWRGNNLITNGTLPQYNMNAMGENYVDGQYTFPYGSLWPVSGGALAIQPGWFQGKPTALSDTTNS</sequence>
<protein>
    <submittedName>
        <fullName evidence="2">Uncharacterized protein</fullName>
    </submittedName>
</protein>
<feature type="signal peptide" evidence="1">
    <location>
        <begin position="1"/>
        <end position="20"/>
    </location>
</feature>
<proteinExistence type="predicted"/>
<keyword evidence="3" id="KW-1185">Reference proteome</keyword>
<reference evidence="2" key="1">
    <citation type="submission" date="2020-06" db="EMBL/GenBank/DDBJ databases">
        <authorList>
            <person name="Onetto C."/>
        </authorList>
    </citation>
    <scope>NUCLEOTIDE SEQUENCE</scope>
</reference>
<organism evidence="2 3">
    <name type="scientific">Aureobasidium vineae</name>
    <dbReference type="NCBI Taxonomy" id="2773715"/>
    <lineage>
        <taxon>Eukaryota</taxon>
        <taxon>Fungi</taxon>
        <taxon>Dikarya</taxon>
        <taxon>Ascomycota</taxon>
        <taxon>Pezizomycotina</taxon>
        <taxon>Dothideomycetes</taxon>
        <taxon>Dothideomycetidae</taxon>
        <taxon>Dothideales</taxon>
        <taxon>Saccotheciaceae</taxon>
        <taxon>Aureobasidium</taxon>
    </lineage>
</organism>
<feature type="non-terminal residue" evidence="2">
    <location>
        <position position="1"/>
    </location>
</feature>
<evidence type="ECO:0000256" key="1">
    <source>
        <dbReference type="SAM" id="SignalP"/>
    </source>
</evidence>
<comment type="caution">
    <text evidence="2">The sequence shown here is derived from an EMBL/GenBank/DDBJ whole genome shotgun (WGS) entry which is preliminary data.</text>
</comment>